<dbReference type="InterPro" id="IPR001353">
    <property type="entry name" value="Proteasome_sua/b"/>
</dbReference>
<gene>
    <name evidence="5" type="ORF">BCV71DRAFT_120262</name>
</gene>
<dbReference type="PROSITE" id="PS51476">
    <property type="entry name" value="PROTEASOME_BETA_2"/>
    <property type="match status" value="1"/>
</dbReference>
<dbReference type="Pfam" id="PF00227">
    <property type="entry name" value="Proteasome"/>
    <property type="match status" value="1"/>
</dbReference>
<evidence type="ECO:0000313" key="5">
    <source>
        <dbReference type="EMBL" id="ORE18133.1"/>
    </source>
</evidence>
<name>A0A0A1NU54_RHIZD</name>
<comment type="similarity">
    <text evidence="4">Belongs to the peptidase T1B family.</text>
</comment>
<dbReference type="VEuPathDB" id="FungiDB:BCV72DRAFT_6784"/>
<dbReference type="Gene3D" id="3.60.20.10">
    <property type="entry name" value="Glutamine Phosphoribosylpyrophosphate, subunit 1, domain 1"/>
    <property type="match status" value="1"/>
</dbReference>
<dbReference type="OMA" id="QPIMRRY"/>
<protein>
    <recommendedName>
        <fullName evidence="4">Proteasome subunit beta</fullName>
    </recommendedName>
</protein>
<keyword evidence="1 4" id="KW-0963">Cytoplasm</keyword>
<dbReference type="FunFam" id="3.60.20.10:FF:000014">
    <property type="entry name" value="Proteasome subunit beta type-7"/>
    <property type="match status" value="1"/>
</dbReference>
<proteinExistence type="inferred from homology"/>
<comment type="subcellular location">
    <subcellularLocation>
        <location evidence="4">Cytoplasm</location>
    </subcellularLocation>
    <subcellularLocation>
        <location evidence="4">Nucleus</location>
    </subcellularLocation>
</comment>
<dbReference type="PANTHER" id="PTHR32194">
    <property type="entry name" value="METALLOPROTEASE TLDD"/>
    <property type="match status" value="1"/>
</dbReference>
<dbReference type="GO" id="GO:0051603">
    <property type="term" value="P:proteolysis involved in protein catabolic process"/>
    <property type="evidence" value="ECO:0007669"/>
    <property type="project" value="InterPro"/>
</dbReference>
<keyword evidence="3 4" id="KW-0539">Nucleus</keyword>
<dbReference type="GO" id="GO:0005737">
    <property type="term" value="C:cytoplasm"/>
    <property type="evidence" value="ECO:0007669"/>
    <property type="project" value="UniProtKB-SubCell"/>
</dbReference>
<dbReference type="GO" id="GO:0005634">
    <property type="term" value="C:nucleus"/>
    <property type="evidence" value="ECO:0007669"/>
    <property type="project" value="UniProtKB-SubCell"/>
</dbReference>
<dbReference type="InterPro" id="IPR016295">
    <property type="entry name" value="Proteasome_beta4"/>
</dbReference>
<dbReference type="AlphaFoldDB" id="A0A0A1NU54"/>
<evidence type="ECO:0000256" key="1">
    <source>
        <dbReference type="ARBA" id="ARBA00022490"/>
    </source>
</evidence>
<accession>A0A0A1NU54</accession>
<dbReference type="CDD" id="cd03760">
    <property type="entry name" value="proteasome_beta_type_4"/>
    <property type="match status" value="1"/>
</dbReference>
<keyword evidence="2 4" id="KW-0647">Proteasome</keyword>
<dbReference type="PANTHER" id="PTHR32194:SF6">
    <property type="entry name" value="PROTEASOME SUBUNIT BETA"/>
    <property type="match status" value="1"/>
</dbReference>
<dbReference type="Proteomes" id="UP000242381">
    <property type="component" value="Unassembled WGS sequence"/>
</dbReference>
<dbReference type="PROSITE" id="PS00854">
    <property type="entry name" value="PROTEASOME_BETA_1"/>
    <property type="match status" value="1"/>
</dbReference>
<dbReference type="PIRSF" id="PIRSF001213">
    <property type="entry name" value="Psome_endopept_beta"/>
    <property type="match status" value="1"/>
</dbReference>
<evidence type="ECO:0000256" key="3">
    <source>
        <dbReference type="ARBA" id="ARBA00023242"/>
    </source>
</evidence>
<dbReference type="EMBL" id="KV921337">
    <property type="protein sequence ID" value="ORE18133.1"/>
    <property type="molecule type" value="Genomic_DNA"/>
</dbReference>
<dbReference type="InterPro" id="IPR023333">
    <property type="entry name" value="Proteasome_suB-type"/>
</dbReference>
<evidence type="ECO:0000256" key="4">
    <source>
        <dbReference type="PIRNR" id="PIRNR001213"/>
    </source>
</evidence>
<comment type="function">
    <text evidence="4">Non-catalytic component of the proteasome.</text>
</comment>
<reference evidence="5 6" key="1">
    <citation type="journal article" date="2016" name="Proc. Natl. Acad. Sci. U.S.A.">
        <title>Lipid metabolic changes in an early divergent fungus govern the establishment of a mutualistic symbiosis with endobacteria.</title>
        <authorList>
            <person name="Lastovetsky O.A."/>
            <person name="Gaspar M.L."/>
            <person name="Mondo S.J."/>
            <person name="LaButti K.M."/>
            <person name="Sandor L."/>
            <person name="Grigoriev I.V."/>
            <person name="Henry S.A."/>
            <person name="Pawlowska T.E."/>
        </authorList>
    </citation>
    <scope>NUCLEOTIDE SEQUENCE [LARGE SCALE GENOMIC DNA]</scope>
    <source>
        <strain evidence="5 6">ATCC 11559</strain>
    </source>
</reference>
<evidence type="ECO:0000256" key="2">
    <source>
        <dbReference type="ARBA" id="ARBA00022942"/>
    </source>
</evidence>
<organism evidence="5 6">
    <name type="scientific">Rhizopus microsporus</name>
    <dbReference type="NCBI Taxonomy" id="58291"/>
    <lineage>
        <taxon>Eukaryota</taxon>
        <taxon>Fungi</taxon>
        <taxon>Fungi incertae sedis</taxon>
        <taxon>Mucoromycota</taxon>
        <taxon>Mucoromycotina</taxon>
        <taxon>Mucoromycetes</taxon>
        <taxon>Mucorales</taxon>
        <taxon>Mucorineae</taxon>
        <taxon>Rhizopodaceae</taxon>
        <taxon>Rhizopus</taxon>
    </lineage>
</organism>
<sequence length="265" mass="30096">MDHFPSRWGKPRSEAVDAYGTIPMPQTVPDQLAQSAYGPMTRTQNPLITGTSVLAFKYRDGVMMAADMLGSYGSLARFRDIKRLYPVGESTIVGASGDISDYQYIQHLLDSLMIKEHCADDGHVLGTPHIYEYLWRVMYNRRSKFNPLWNALVVGGLHKGERFLGYVDLRGTTYQSTTIATGFGAHLAQPILRRRVEGREDELTEEEAVEIMNECLRVLFYRDARSLNKYQIAKITENGLHISEPYQLDTEWSFAESIRGYGGQR</sequence>
<dbReference type="GO" id="GO:0019774">
    <property type="term" value="C:proteasome core complex, beta-subunit complex"/>
    <property type="evidence" value="ECO:0007669"/>
    <property type="project" value="UniProtKB-UniRule"/>
</dbReference>
<evidence type="ECO:0000313" key="6">
    <source>
        <dbReference type="Proteomes" id="UP000242381"/>
    </source>
</evidence>
<dbReference type="InterPro" id="IPR029055">
    <property type="entry name" value="Ntn_hydrolases_N"/>
</dbReference>
<dbReference type="SUPFAM" id="SSF56235">
    <property type="entry name" value="N-terminal nucleophile aminohydrolases (Ntn hydrolases)"/>
    <property type="match status" value="1"/>
</dbReference>
<dbReference type="InterPro" id="IPR016050">
    <property type="entry name" value="Proteasome_bsu_CS"/>
</dbReference>